<evidence type="ECO:0000256" key="10">
    <source>
        <dbReference type="ARBA" id="ARBA00022833"/>
    </source>
</evidence>
<evidence type="ECO:0000256" key="15">
    <source>
        <dbReference type="RuleBase" id="RU361126"/>
    </source>
</evidence>
<evidence type="ECO:0000256" key="1">
    <source>
        <dbReference type="ARBA" id="ARBA00001187"/>
    </source>
</evidence>
<evidence type="ECO:0000256" key="12">
    <source>
        <dbReference type="ARBA" id="ARBA00023145"/>
    </source>
</evidence>
<evidence type="ECO:0000313" key="17">
    <source>
        <dbReference type="EMBL" id="PIA96399.1"/>
    </source>
</evidence>
<feature type="signal peptide" evidence="15">
    <location>
        <begin position="1"/>
        <end position="17"/>
    </location>
</feature>
<evidence type="ECO:0000256" key="3">
    <source>
        <dbReference type="ARBA" id="ARBA00010279"/>
    </source>
</evidence>
<dbReference type="PRINTS" id="PR00768">
    <property type="entry name" value="DEUTEROLYSIN"/>
</dbReference>
<evidence type="ECO:0000256" key="4">
    <source>
        <dbReference type="ARBA" id="ARBA00022525"/>
    </source>
</evidence>
<comment type="catalytic activity">
    <reaction evidence="1 15">
        <text>Preferential cleavage of bonds with hydrophobic residues in P1'. Also 3-Asn-|-Gln-4 and 8-Gly-|-Ser-9 bonds in insulin B chain.</text>
        <dbReference type="EC" id="3.4.24.39"/>
    </reaction>
</comment>
<dbReference type="EMBL" id="CP134191">
    <property type="protein sequence ID" value="WPB07524.1"/>
    <property type="molecule type" value="Genomic_DNA"/>
</dbReference>
<dbReference type="SUPFAM" id="SSF55486">
    <property type="entry name" value="Metalloproteases ('zincins'), catalytic domain"/>
    <property type="match status" value="1"/>
</dbReference>
<dbReference type="InterPro" id="IPR024079">
    <property type="entry name" value="MetalloPept_cat_dom_sf"/>
</dbReference>
<dbReference type="Gene3D" id="2.60.40.2970">
    <property type="match status" value="1"/>
</dbReference>
<keyword evidence="6 15" id="KW-0165">Cleavage on pair of basic residues</keyword>
<evidence type="ECO:0000313" key="18">
    <source>
        <dbReference type="EMBL" id="WPB07524.1"/>
    </source>
</evidence>
<reference evidence="17 19" key="1">
    <citation type="submission" date="2015-10" db="EMBL/GenBank/DDBJ databases">
        <title>The cercosporin biosynthetic gene cluster was horizontally transferred to several fungal lineages and shown to be expanded in Cercospora beticola based on microsynteny with recipient genomes.</title>
        <authorList>
            <person name="De Jonge R."/>
            <person name="Ebert M.K."/>
            <person name="Suttle J.C."/>
            <person name="Jurick Ii W.M."/>
            <person name="Secor G.A."/>
            <person name="Thomma B.P."/>
            <person name="Van De Peer Y."/>
            <person name="Bolton M.D."/>
        </authorList>
    </citation>
    <scope>NUCLEOTIDE SEQUENCE [LARGE SCALE GENOMIC DNA]</scope>
    <source>
        <strain evidence="17 19">09-40</strain>
    </source>
</reference>
<feature type="domain" description="Lysine-specific metallo-endopeptidase" evidence="16">
    <location>
        <begin position="203"/>
        <end position="350"/>
    </location>
</feature>
<dbReference type="PANTHER" id="PTHR37016">
    <property type="match status" value="1"/>
</dbReference>
<dbReference type="InterPro" id="IPR001384">
    <property type="entry name" value="Peptidase_M35"/>
</dbReference>
<dbReference type="EC" id="3.4.24.39" evidence="15"/>
<feature type="binding site" evidence="14">
    <location>
        <position position="307"/>
    </location>
    <ligand>
        <name>Zn(2+)</name>
        <dbReference type="ChEBI" id="CHEBI:29105"/>
        <note>catalytic</note>
    </ligand>
</feature>
<dbReference type="InterPro" id="IPR029463">
    <property type="entry name" value="Lys_MEP"/>
</dbReference>
<gene>
    <name evidence="17" type="ORF">CB0940_10794</name>
    <name evidence="18" type="ORF">RHO25_012185</name>
</gene>
<comment type="cofactor">
    <cofactor evidence="14 15">
        <name>Zn(2+)</name>
        <dbReference type="ChEBI" id="CHEBI:29105"/>
    </cofactor>
    <text evidence="14 15">Binds 1 zinc ion per subunit.</text>
</comment>
<dbReference type="Proteomes" id="UP000230605">
    <property type="component" value="Chromosome 8"/>
</dbReference>
<keyword evidence="11 15" id="KW-0482">Metalloprotease</keyword>
<feature type="binding site" evidence="14">
    <location>
        <position position="311"/>
    </location>
    <ligand>
        <name>Zn(2+)</name>
        <dbReference type="ChEBI" id="CHEBI:29105"/>
        <note>catalytic</note>
    </ligand>
</feature>
<evidence type="ECO:0000313" key="20">
    <source>
        <dbReference type="Proteomes" id="UP001302367"/>
    </source>
</evidence>
<dbReference type="PANTHER" id="PTHR37016:SF3">
    <property type="entry name" value="NEUTRAL PROTEASE 2-RELATED"/>
    <property type="match status" value="1"/>
</dbReference>
<comment type="subcellular location">
    <subcellularLocation>
        <location evidence="2 15">Secreted</location>
    </subcellularLocation>
</comment>
<keyword evidence="10 14" id="KW-0862">Zinc</keyword>
<dbReference type="Gene3D" id="3.40.390.10">
    <property type="entry name" value="Collagenase (Catalytic Domain)"/>
    <property type="match status" value="1"/>
</dbReference>
<dbReference type="SMART" id="SM01351">
    <property type="entry name" value="Aspzincin_M35"/>
    <property type="match status" value="1"/>
</dbReference>
<dbReference type="Pfam" id="PF02102">
    <property type="entry name" value="Peptidase_M35"/>
    <property type="match status" value="1"/>
</dbReference>
<name>A0A2G5HV30_CERBT</name>
<keyword evidence="8 15" id="KW-0732">Signal</keyword>
<sequence length="356" mass="38199">MHFSLLTTATWIAYASGAAVDLLKRDTPLTVVLTSLGDSKVKASVTNNDARGYNLFYRGTFLDGDSPVDKFTVNGPASRAAFNGILLRMATTNLEATHFVPIEPGQTISTEVDVAELYDVENTDKYTVRATGSMPYADLNSTTLSGESVAFSSNTLTLDIDGDKAKAIPYLAHKIAHKRTELDTQGCSRERGAALQTALSNCADLANNAASAAQAGHKMQEYFKSSSSSVIRTVAARFKAVADECATTNSGVTQSSCEDEYGACQSGVIAYTLPSQNYIAYCDIFYDDLQAISKRCHGQDRATTVLHEKTHAPRVYSPGTDDYAYGYSASRALSSQQAVNNADTYALYANALYAGC</sequence>
<dbReference type="GO" id="GO:0004222">
    <property type="term" value="F:metalloendopeptidase activity"/>
    <property type="evidence" value="ECO:0007669"/>
    <property type="project" value="InterPro"/>
</dbReference>
<dbReference type="CDD" id="cd11008">
    <property type="entry name" value="M35_deuterolysin_like"/>
    <property type="match status" value="1"/>
</dbReference>
<evidence type="ECO:0000256" key="14">
    <source>
        <dbReference type="PIRSR" id="PIRSR601384-2"/>
    </source>
</evidence>
<dbReference type="EMBL" id="LKMD01000103">
    <property type="protein sequence ID" value="PIA96399.1"/>
    <property type="molecule type" value="Genomic_DNA"/>
</dbReference>
<protein>
    <recommendedName>
        <fullName evidence="15">Neutral protease 2</fullName>
        <ecNumber evidence="15">3.4.24.39</ecNumber>
    </recommendedName>
    <alternativeName>
        <fullName evidence="15">Deuterolysin</fullName>
    </alternativeName>
</protein>
<keyword evidence="4 15" id="KW-0964">Secreted</keyword>
<reference evidence="18 20" key="2">
    <citation type="submission" date="2023-09" db="EMBL/GenBank/DDBJ databases">
        <title>Complete-Gapless Cercospora beticola genome.</title>
        <authorList>
            <person name="Wyatt N.A."/>
            <person name="Spanner R.E."/>
            <person name="Bolton M.D."/>
        </authorList>
    </citation>
    <scope>NUCLEOTIDE SEQUENCE [LARGE SCALE GENOMIC DNA]</scope>
    <source>
        <strain evidence="18">Cb09-40</strain>
    </source>
</reference>
<keyword evidence="12" id="KW-0865">Zymogen</keyword>
<keyword evidence="9 15" id="KW-0378">Hydrolase</keyword>
<evidence type="ECO:0000256" key="11">
    <source>
        <dbReference type="ARBA" id="ARBA00023049"/>
    </source>
</evidence>
<evidence type="ECO:0000256" key="9">
    <source>
        <dbReference type="ARBA" id="ARBA00022801"/>
    </source>
</evidence>
<comment type="similarity">
    <text evidence="3 15">Belongs to the peptidase M35 family.</text>
</comment>
<evidence type="ECO:0000256" key="8">
    <source>
        <dbReference type="ARBA" id="ARBA00022729"/>
    </source>
</evidence>
<keyword evidence="7 14" id="KW-0479">Metal-binding</keyword>
<evidence type="ECO:0000256" key="13">
    <source>
        <dbReference type="PIRSR" id="PIRSR601384-1"/>
    </source>
</evidence>
<feature type="chain" id="PRO_5013421976" description="Neutral protease 2" evidence="15">
    <location>
        <begin position="18"/>
        <end position="356"/>
    </location>
</feature>
<keyword evidence="20" id="KW-1185">Reference proteome</keyword>
<dbReference type="GO" id="GO:0006508">
    <property type="term" value="P:proteolysis"/>
    <property type="evidence" value="ECO:0007669"/>
    <property type="project" value="UniProtKB-KW"/>
</dbReference>
<dbReference type="InterPro" id="IPR050414">
    <property type="entry name" value="Fungal_M35_metalloproteases"/>
</dbReference>
<dbReference type="OrthoDB" id="412874at2759"/>
<organism evidence="17 19">
    <name type="scientific">Cercospora beticola</name>
    <name type="common">Sugarbeet leaf spot fungus</name>
    <dbReference type="NCBI Taxonomy" id="122368"/>
    <lineage>
        <taxon>Eukaryota</taxon>
        <taxon>Fungi</taxon>
        <taxon>Dikarya</taxon>
        <taxon>Ascomycota</taxon>
        <taxon>Pezizomycotina</taxon>
        <taxon>Dothideomycetes</taxon>
        <taxon>Dothideomycetidae</taxon>
        <taxon>Mycosphaerellales</taxon>
        <taxon>Mycosphaerellaceae</taxon>
        <taxon>Cercospora</taxon>
    </lineage>
</organism>
<evidence type="ECO:0000256" key="7">
    <source>
        <dbReference type="ARBA" id="ARBA00022723"/>
    </source>
</evidence>
<comment type="function">
    <text evidence="15">Secreted metalloproteinase that allows assimilation of proteinaceous substrates. Shows high activities on basic nuclear substrates such as histone and protamine.</text>
</comment>
<dbReference type="GO" id="GO:0005576">
    <property type="term" value="C:extracellular region"/>
    <property type="evidence" value="ECO:0007669"/>
    <property type="project" value="UniProtKB-SubCell"/>
</dbReference>
<dbReference type="GO" id="GO:0046872">
    <property type="term" value="F:metal ion binding"/>
    <property type="evidence" value="ECO:0007669"/>
    <property type="project" value="UniProtKB-KW"/>
</dbReference>
<evidence type="ECO:0000313" key="19">
    <source>
        <dbReference type="Proteomes" id="UP000230605"/>
    </source>
</evidence>
<evidence type="ECO:0000256" key="2">
    <source>
        <dbReference type="ARBA" id="ARBA00004613"/>
    </source>
</evidence>
<evidence type="ECO:0000259" key="16">
    <source>
        <dbReference type="SMART" id="SM01351"/>
    </source>
</evidence>
<feature type="active site" evidence="13">
    <location>
        <position position="308"/>
    </location>
</feature>
<dbReference type="Proteomes" id="UP001302367">
    <property type="component" value="Chromosome 8"/>
</dbReference>
<proteinExistence type="inferred from homology"/>
<keyword evidence="5 15" id="KW-0645">Protease</keyword>
<evidence type="ECO:0000256" key="6">
    <source>
        <dbReference type="ARBA" id="ARBA00022685"/>
    </source>
</evidence>
<feature type="binding site" evidence="14">
    <location>
        <position position="322"/>
    </location>
    <ligand>
        <name>Zn(2+)</name>
        <dbReference type="ChEBI" id="CHEBI:29105"/>
        <note>catalytic</note>
    </ligand>
</feature>
<accession>A0A2G5HV30</accession>
<dbReference type="AlphaFoldDB" id="A0A2G5HV30"/>
<evidence type="ECO:0000256" key="5">
    <source>
        <dbReference type="ARBA" id="ARBA00022670"/>
    </source>
</evidence>